<evidence type="ECO:0000259" key="6">
    <source>
        <dbReference type="PROSITE" id="PS50003"/>
    </source>
</evidence>
<feature type="region of interest" description="Disordered" evidence="5">
    <location>
        <begin position="1645"/>
        <end position="1676"/>
    </location>
</feature>
<protein>
    <recommendedName>
        <fullName evidence="10">PH domain-containing protein</fullName>
    </recommendedName>
</protein>
<feature type="compositionally biased region" description="Basic and acidic residues" evidence="5">
    <location>
        <begin position="1883"/>
        <end position="1911"/>
    </location>
</feature>
<name>A0A2T4BDQ0_9HYPO</name>
<dbReference type="CDD" id="cd13280">
    <property type="entry name" value="PH_SIP3"/>
    <property type="match status" value="1"/>
</dbReference>
<dbReference type="CDD" id="cd07609">
    <property type="entry name" value="BAR_SIP3_fungi"/>
    <property type="match status" value="1"/>
</dbReference>
<dbReference type="SUPFAM" id="SSF55961">
    <property type="entry name" value="Bet v1-like"/>
    <property type="match status" value="1"/>
</dbReference>
<dbReference type="SMART" id="SM00233">
    <property type="entry name" value="PH"/>
    <property type="match status" value="1"/>
</dbReference>
<feature type="region of interest" description="Disordered" evidence="5">
    <location>
        <begin position="829"/>
        <end position="857"/>
    </location>
</feature>
<accession>A0A2T4BDQ0</accession>
<feature type="compositionally biased region" description="Low complexity" evidence="5">
    <location>
        <begin position="1660"/>
        <end position="1671"/>
    </location>
</feature>
<dbReference type="InterPro" id="IPR039463">
    <property type="entry name" value="Sip3/Lam1_BAR"/>
</dbReference>
<dbReference type="InterPro" id="IPR023393">
    <property type="entry name" value="START-like_dom_sf"/>
</dbReference>
<proteinExistence type="predicted"/>
<evidence type="ECO:0000256" key="4">
    <source>
        <dbReference type="ARBA" id="ARBA00023136"/>
    </source>
</evidence>
<comment type="subcellular location">
    <subcellularLocation>
        <location evidence="1">Membrane</location>
    </subcellularLocation>
</comment>
<dbReference type="RefSeq" id="XP_024750718.1">
    <property type="nucleotide sequence ID" value="XM_024890261.1"/>
</dbReference>
<evidence type="ECO:0008006" key="10">
    <source>
        <dbReference type="Google" id="ProtNLM"/>
    </source>
</evidence>
<dbReference type="Pfam" id="PF16016">
    <property type="entry name" value="VASt"/>
    <property type="match status" value="1"/>
</dbReference>
<dbReference type="SUPFAM" id="SSF50729">
    <property type="entry name" value="PH domain-like"/>
    <property type="match status" value="1"/>
</dbReference>
<gene>
    <name evidence="8" type="ORF">BBK36DRAFT_1116677</name>
</gene>
<dbReference type="Gene3D" id="2.30.29.30">
    <property type="entry name" value="Pleckstrin-homology domain (PH domain)/Phosphotyrosine-binding domain (PTB)"/>
    <property type="match status" value="1"/>
</dbReference>
<feature type="compositionally biased region" description="Basic and acidic residues" evidence="5">
    <location>
        <begin position="1918"/>
        <end position="1930"/>
    </location>
</feature>
<dbReference type="InterPro" id="IPR011993">
    <property type="entry name" value="PH-like_dom_sf"/>
</dbReference>
<dbReference type="Gene3D" id="1.20.1270.60">
    <property type="entry name" value="Arfaptin homology (AH) domain/BAR domain"/>
    <property type="match status" value="1"/>
</dbReference>
<organism evidence="8 9">
    <name type="scientific">Trichoderma citrinoviride</name>
    <dbReference type="NCBI Taxonomy" id="58853"/>
    <lineage>
        <taxon>Eukaryota</taxon>
        <taxon>Fungi</taxon>
        <taxon>Dikarya</taxon>
        <taxon>Ascomycota</taxon>
        <taxon>Pezizomycotina</taxon>
        <taxon>Sordariomycetes</taxon>
        <taxon>Hypocreomycetidae</taxon>
        <taxon>Hypocreales</taxon>
        <taxon>Hypocreaceae</taxon>
        <taxon>Trichoderma</taxon>
    </lineage>
</organism>
<dbReference type="InterPro" id="IPR024500">
    <property type="entry name" value="DUF3074"/>
</dbReference>
<dbReference type="InterPro" id="IPR004148">
    <property type="entry name" value="BAR_dom"/>
</dbReference>
<feature type="region of interest" description="Disordered" evidence="5">
    <location>
        <begin position="1311"/>
        <end position="1338"/>
    </location>
</feature>
<dbReference type="EMBL" id="KZ680211">
    <property type="protein sequence ID" value="PTB67398.1"/>
    <property type="molecule type" value="Genomic_DNA"/>
</dbReference>
<dbReference type="PROSITE" id="PS50003">
    <property type="entry name" value="PH_DOMAIN"/>
    <property type="match status" value="1"/>
</dbReference>
<dbReference type="Pfam" id="PF16746">
    <property type="entry name" value="BAR_3"/>
    <property type="match status" value="1"/>
</dbReference>
<dbReference type="InterPro" id="IPR031968">
    <property type="entry name" value="VASt"/>
</dbReference>
<dbReference type="Gene3D" id="3.30.530.20">
    <property type="match status" value="1"/>
</dbReference>
<evidence type="ECO:0000256" key="3">
    <source>
        <dbReference type="ARBA" id="ARBA00022989"/>
    </source>
</evidence>
<dbReference type="InterPro" id="IPR027267">
    <property type="entry name" value="AH/BAR_dom_sf"/>
</dbReference>
<dbReference type="Proteomes" id="UP000241546">
    <property type="component" value="Unassembled WGS sequence"/>
</dbReference>
<dbReference type="InterPro" id="IPR001849">
    <property type="entry name" value="PH_domain"/>
</dbReference>
<dbReference type="GO" id="GO:0016020">
    <property type="term" value="C:membrane"/>
    <property type="evidence" value="ECO:0007669"/>
    <property type="project" value="UniProtKB-SubCell"/>
</dbReference>
<dbReference type="Pfam" id="PF11274">
    <property type="entry name" value="DUF3074"/>
    <property type="match status" value="1"/>
</dbReference>
<feature type="region of interest" description="Disordered" evidence="5">
    <location>
        <begin position="462"/>
        <end position="484"/>
    </location>
</feature>
<evidence type="ECO:0000313" key="9">
    <source>
        <dbReference type="Proteomes" id="UP000241546"/>
    </source>
</evidence>
<evidence type="ECO:0000256" key="1">
    <source>
        <dbReference type="ARBA" id="ARBA00004370"/>
    </source>
</evidence>
<dbReference type="PANTHER" id="PTHR14248">
    <property type="entry name" value="CYCLIN Y, ISOFORM A"/>
    <property type="match status" value="1"/>
</dbReference>
<dbReference type="SUPFAM" id="SSF103657">
    <property type="entry name" value="BAR/IMD domain-like"/>
    <property type="match status" value="1"/>
</dbReference>
<evidence type="ECO:0000256" key="5">
    <source>
        <dbReference type="SAM" id="MobiDB-lite"/>
    </source>
</evidence>
<feature type="compositionally biased region" description="Polar residues" evidence="5">
    <location>
        <begin position="1648"/>
        <end position="1659"/>
    </location>
</feature>
<dbReference type="Pfam" id="PF00169">
    <property type="entry name" value="PH"/>
    <property type="match status" value="1"/>
</dbReference>
<dbReference type="GeneID" id="36598379"/>
<feature type="domain" description="VASt" evidence="7">
    <location>
        <begin position="896"/>
        <end position="1068"/>
    </location>
</feature>
<evidence type="ECO:0000259" key="7">
    <source>
        <dbReference type="PROSITE" id="PS51778"/>
    </source>
</evidence>
<feature type="region of interest" description="Disordered" evidence="5">
    <location>
        <begin position="1362"/>
        <end position="1387"/>
    </location>
</feature>
<feature type="compositionally biased region" description="Basic and acidic residues" evidence="5">
    <location>
        <begin position="1764"/>
        <end position="1783"/>
    </location>
</feature>
<evidence type="ECO:0000256" key="2">
    <source>
        <dbReference type="ARBA" id="ARBA00022692"/>
    </source>
</evidence>
<keyword evidence="9" id="KW-1185">Reference proteome</keyword>
<reference evidence="9" key="1">
    <citation type="submission" date="2016-07" db="EMBL/GenBank/DDBJ databases">
        <title>Multiple horizontal gene transfer events from other fungi enriched the ability of initially mycotrophic Trichoderma (Ascomycota) to feed on dead plant biomass.</title>
        <authorList>
            <consortium name="DOE Joint Genome Institute"/>
            <person name="Atanasova L."/>
            <person name="Chenthamara K."/>
            <person name="Zhang J."/>
            <person name="Grujic M."/>
            <person name="Henrissat B."/>
            <person name="Kuo A."/>
            <person name="Aerts A."/>
            <person name="Salamov A."/>
            <person name="Lipzen A."/>
            <person name="Labutti K."/>
            <person name="Barry K."/>
            <person name="Miao Y."/>
            <person name="Rahimi M.J."/>
            <person name="Shen Q."/>
            <person name="Grigoriev I.V."/>
            <person name="Kubicek C.P."/>
            <person name="Druzhinina I.S."/>
        </authorList>
    </citation>
    <scope>NUCLEOTIDE SEQUENCE [LARGE SCALE GENOMIC DNA]</scope>
    <source>
        <strain evidence="9">TUCIM 6016</strain>
    </source>
</reference>
<dbReference type="PROSITE" id="PS51778">
    <property type="entry name" value="VAST"/>
    <property type="match status" value="1"/>
</dbReference>
<keyword evidence="2" id="KW-0812">Transmembrane</keyword>
<evidence type="ECO:0000313" key="8">
    <source>
        <dbReference type="EMBL" id="PTB67398.1"/>
    </source>
</evidence>
<feature type="compositionally biased region" description="Polar residues" evidence="5">
    <location>
        <begin position="471"/>
        <end position="484"/>
    </location>
</feature>
<feature type="region of interest" description="Disordered" evidence="5">
    <location>
        <begin position="1871"/>
        <end position="1930"/>
    </location>
</feature>
<dbReference type="OrthoDB" id="10070851at2759"/>
<feature type="compositionally biased region" description="Basic and acidic residues" evidence="5">
    <location>
        <begin position="1311"/>
        <end position="1323"/>
    </location>
</feature>
<sequence>MPEATGTSAAAPKPADRAVPVTLNEAVLDSPTFRATATHFADQVDAVEKWLNGYVTATSKLMGGLLSLEDTINNYLSKTTPFPDNVIDNDYTLLALKRTSEGTRELWTQLLSTQKRMETAVVEPIRSFLTGELRNFKEIRRSLEQTQRTYDTTLARYVSQSKTKEPSALREDAFSVYENRKAYIQAAMDYCQLAPQLRYSLDQLLVKVCCDMWKEMNRARDAATSATRWSRELDRVRGWAKEMELSDNVFRREMQNARKNISDVTFESFRPSRELEDYSASTVAFLGSRGPVSVRPNDDGAAITEIQGWLFLRVATGKPVRYNWVRRWYYCRDGVFGWLTPGPQGVLQGDEIGVLLCNVKPAPGEERRFCFELKTKSRSMLLQAETQKELMDWLEVFEVTKKKAFEATMDRGNSPLAGGGIDPAFSICAPSIPEFSAKSIDAQMGSSDDTVPSIERTATLAVPGADGGASGRQSYDPNGTVSRRSISALGRDLAREEGESGREHAARIIQKLDLHRKATFGSSPEPTLTTSSSSAGLTNMVAGNQSSQLVGNSLALTSSGQAKLTGVALPLLENKPGTLAPPTLARPPTITSLSRTAVLIAGERGHVLEGKRLPASVVANYWGSNVWSAMHAEPAAAPQFGDDDPIGVVVSGGSQTPLGEAAQAKKASDTLPAGYPPELRIQHAQFRLLFPNAPPEERLVLVFRAAWSSSLERGSESELLAGDGRIYVTAENMYFYGQQMGLVTAYSIHLDIITEVTAASGRDCDFIFLHLSKDLNDTGYTRITIKVFLDDLHLLHARLNLLVDNLQAEEPLDTLGIINALINIDKHEYERPSPSAESWEDASSTTPMDEGTTAGPLLERSAGELPHLTVSGATPGQKLPAKLNLPKHEVIYEPDDMKELAAERHFELSAKACFHVLFGDKSFVFPKLYFEHRAKQIAQGPWSASGSEPMRREFHFQIDYVDVFGRSQTADIRDFQTIDVFNDHVTYVVTHNRTAWHLPYSQHFTLVTKVVITYVAKSRCKLAFYVRIDWSKSSPMLKSLVDRQALHDAISDAEELAELTTDQVHKLGSRSRTSRAIQVYGQVGQQTQTVVFSPAPTDARKKQAIKPRTLTAMLFETVRSLGESMVSSVILWIIAALKKIFDVVTAHRLLLLLLGLSVFTNLMLSSTESSTWWQERRAANFMRRIGVSPNPMMSKAIYIADLHEASGADNEEPPFPQNSTCFGTFRELLDATSMDSPWEEAGASLSLPSSRATARRLRKTRQRLGMYRHDLLVAMRVVNSVEREVLQSEWENWLANESSLCDNLDEMLYEDKNRGSGRDKDSADPSLSQKAMGSIPPERRRALEAWRDDYCGSCRSDHASAMQARSWPGSLKSPGNRGRSTLRPAGTRHPQWVPQAAMAHHEPLRALGPIEWDNVPVDNLKPFMNEAFLDAQTVVESVPATTTASATGAAAAPAGAVFEQVERALSQHRQPGSSLAVAQQLRKEWKEVKMNAKDNPYNISVYKLAAKDGKGAWFARRSLHHGLSFDDWKTGLEKEFPETLKVQGSPGSGNIRGVGADRHVESREVEGSGHLIFQLSAQFPGPTAPRDFITLLLTTDFEYKPADQERPLRQHVIVSKPCLHDECPPRSGIIRGSYESVEMIREVPVESDQLSSKTSLLSTDISSEDIPSSGSESRERQPMAVEWIMITRSDPGGSVPRFMVEKGTPPGIVGDAAKFVKWVTALAALNSKSTESLAKAETPSKQAEARTPQNEGSPRVLPMHHKASRSEDFKKTKAEREAERRESVQSMPSSNGIYGIISGVFEAASSVVASGLRTLGSPAESNTSLDDIESRDDLESGAAEEHDTEGEMSDISETSSIRTFRSALERSLTEEARARSVAGSNSDESKSHGKQLLEKELKKLQDKRRKLDEKAAQMQQRLENKRRGGKEKDEAVIAKLREKHEKEIAKQEAKYKRELQKLEDKRVHEERKAEARKQKALEREEKMRLTMELEKTRAERDVALKRIEILLTQVGQLQSQNTMLTAKLGKLGGFDRAASASSTGSAVGSTKS</sequence>
<dbReference type="InterPro" id="IPR042067">
    <property type="entry name" value="Sip3_PH"/>
</dbReference>
<feature type="region of interest" description="Disordered" evidence="5">
    <location>
        <begin position="1729"/>
        <end position="1789"/>
    </location>
</feature>
<keyword evidence="3" id="KW-1133">Transmembrane helix</keyword>
<keyword evidence="4" id="KW-0472">Membrane</keyword>
<feature type="domain" description="PH" evidence="6">
    <location>
        <begin position="303"/>
        <end position="402"/>
    </location>
</feature>
<feature type="region of interest" description="Disordered" evidence="5">
    <location>
        <begin position="1814"/>
        <end position="1857"/>
    </location>
</feature>
<dbReference type="GO" id="GO:0005737">
    <property type="term" value="C:cytoplasm"/>
    <property type="evidence" value="ECO:0007669"/>
    <property type="project" value="InterPro"/>
</dbReference>